<reference evidence="5 6" key="1">
    <citation type="submission" date="2016-11" db="EMBL/GenBank/DDBJ databases">
        <authorList>
            <person name="Jaros S."/>
            <person name="Januszkiewicz K."/>
            <person name="Wedrychowicz H."/>
        </authorList>
    </citation>
    <scope>NUCLEOTIDE SEQUENCE [LARGE SCALE GENOMIC DNA]</scope>
    <source>
        <strain evidence="5 6">DSM 14916</strain>
    </source>
</reference>
<protein>
    <submittedName>
        <fullName evidence="5">Carbon-monoxide dehydrogenase medium subunit</fullName>
    </submittedName>
</protein>
<gene>
    <name evidence="5" type="ORF">SAMN02745194_02229</name>
</gene>
<proteinExistence type="predicted"/>
<dbReference type="STRING" id="198092.SAMN02745194_02229"/>
<evidence type="ECO:0000256" key="1">
    <source>
        <dbReference type="ARBA" id="ARBA00022630"/>
    </source>
</evidence>
<dbReference type="AlphaFoldDB" id="A0A1M6I5S2"/>
<dbReference type="PANTHER" id="PTHR42659">
    <property type="entry name" value="XANTHINE DEHYDROGENASE SUBUNIT C-RELATED"/>
    <property type="match status" value="1"/>
</dbReference>
<evidence type="ECO:0000259" key="4">
    <source>
        <dbReference type="PROSITE" id="PS51387"/>
    </source>
</evidence>
<dbReference type="InterPro" id="IPR036318">
    <property type="entry name" value="FAD-bd_PCMH-like_sf"/>
</dbReference>
<dbReference type="Proteomes" id="UP000184387">
    <property type="component" value="Unassembled WGS sequence"/>
</dbReference>
<dbReference type="InterPro" id="IPR016166">
    <property type="entry name" value="FAD-bd_PCMH"/>
</dbReference>
<dbReference type="SUPFAM" id="SSF56176">
    <property type="entry name" value="FAD-binding/transporter-associated domain-like"/>
    <property type="match status" value="1"/>
</dbReference>
<dbReference type="EMBL" id="FQZF01000011">
    <property type="protein sequence ID" value="SHJ29793.1"/>
    <property type="molecule type" value="Genomic_DNA"/>
</dbReference>
<keyword evidence="2" id="KW-0274">FAD</keyword>
<dbReference type="InterPro" id="IPR002346">
    <property type="entry name" value="Mopterin_DH_FAD-bd"/>
</dbReference>
<dbReference type="Gene3D" id="3.30.465.10">
    <property type="match status" value="1"/>
</dbReference>
<accession>A0A1M6I5S2</accession>
<dbReference type="InterPro" id="IPR016167">
    <property type="entry name" value="FAD-bd_PCMH_sub1"/>
</dbReference>
<name>A0A1M6I5S2_9PROT</name>
<feature type="domain" description="FAD-binding PCMH-type" evidence="4">
    <location>
        <begin position="1"/>
        <end position="174"/>
    </location>
</feature>
<evidence type="ECO:0000256" key="3">
    <source>
        <dbReference type="ARBA" id="ARBA00023002"/>
    </source>
</evidence>
<evidence type="ECO:0000256" key="2">
    <source>
        <dbReference type="ARBA" id="ARBA00022827"/>
    </source>
</evidence>
<dbReference type="PANTHER" id="PTHR42659:SF2">
    <property type="entry name" value="XANTHINE DEHYDROGENASE SUBUNIT C-RELATED"/>
    <property type="match status" value="1"/>
</dbReference>
<evidence type="ECO:0000313" key="6">
    <source>
        <dbReference type="Proteomes" id="UP000184387"/>
    </source>
</evidence>
<keyword evidence="1" id="KW-0285">Flavoprotein</keyword>
<dbReference type="InterPro" id="IPR016169">
    <property type="entry name" value="FAD-bd_PCMH_sub2"/>
</dbReference>
<keyword evidence="6" id="KW-1185">Reference proteome</keyword>
<dbReference type="GO" id="GO:0071949">
    <property type="term" value="F:FAD binding"/>
    <property type="evidence" value="ECO:0007669"/>
    <property type="project" value="InterPro"/>
</dbReference>
<dbReference type="GO" id="GO:0016491">
    <property type="term" value="F:oxidoreductase activity"/>
    <property type="evidence" value="ECO:0007669"/>
    <property type="project" value="UniProtKB-KW"/>
</dbReference>
<dbReference type="Gene3D" id="3.30.43.10">
    <property type="entry name" value="Uridine Diphospho-n-acetylenolpyruvylglucosamine Reductase, domain 2"/>
    <property type="match status" value="1"/>
</dbReference>
<keyword evidence="3" id="KW-0560">Oxidoreductase</keyword>
<evidence type="ECO:0000313" key="5">
    <source>
        <dbReference type="EMBL" id="SHJ29793.1"/>
    </source>
</evidence>
<dbReference type="Pfam" id="PF00941">
    <property type="entry name" value="FAD_binding_5"/>
    <property type="match status" value="1"/>
</dbReference>
<dbReference type="OrthoDB" id="9793944at2"/>
<organism evidence="5 6">
    <name type="scientific">Muricoccus roseus</name>
    <dbReference type="NCBI Taxonomy" id="198092"/>
    <lineage>
        <taxon>Bacteria</taxon>
        <taxon>Pseudomonadati</taxon>
        <taxon>Pseudomonadota</taxon>
        <taxon>Alphaproteobacteria</taxon>
        <taxon>Acetobacterales</taxon>
        <taxon>Roseomonadaceae</taxon>
        <taxon>Muricoccus</taxon>
    </lineage>
</organism>
<dbReference type="PROSITE" id="PS51387">
    <property type="entry name" value="FAD_PCMH"/>
    <property type="match status" value="1"/>
</dbReference>
<sequence length="269" mass="27665">MKPAPFAYARPADWPAALALLGSGARPVAGGQSIGPMLNLRMAQPGLVADLRHLPEFGGIAVQGGTCRIGAGTTHAAIEDGAVPGRLGAILAGVARRIAYRPVRNRGTIGGSLAHADPAADWVAVLPAFPGHAVALGPAGERRIPLAGFVTGIFETALRPEEVLRAIELPLLPPETRWGHWKFCRKPGEFSKATACLLAIPGQAPRAVLAALDGPPLPIPDATALLAAPEAEADRLLATLPGLEPWRAALARTALRRAAGMAAAGMPTA</sequence>
<dbReference type="InterPro" id="IPR051312">
    <property type="entry name" value="Diverse_Substr_Oxidored"/>
</dbReference>
<dbReference type="RefSeq" id="WP_073134702.1">
    <property type="nucleotide sequence ID" value="NZ_FQZF01000011.1"/>
</dbReference>